<evidence type="ECO:0000313" key="3">
    <source>
        <dbReference type="EMBL" id="CAB4887615.1"/>
    </source>
</evidence>
<dbReference type="SFLD" id="SFLDG00180">
    <property type="entry name" value="muconate_cycloisomerase"/>
    <property type="match status" value="1"/>
</dbReference>
<dbReference type="InterPro" id="IPR029065">
    <property type="entry name" value="Enolase_C-like"/>
</dbReference>
<accession>A0A6J7F264</accession>
<dbReference type="SUPFAM" id="SSF51604">
    <property type="entry name" value="Enolase C-terminal domain-like"/>
    <property type="match status" value="1"/>
</dbReference>
<organism evidence="3">
    <name type="scientific">freshwater metagenome</name>
    <dbReference type="NCBI Taxonomy" id="449393"/>
    <lineage>
        <taxon>unclassified sequences</taxon>
        <taxon>metagenomes</taxon>
        <taxon>ecological metagenomes</taxon>
    </lineage>
</organism>
<feature type="domain" description="Mandelate racemase/muconate lactonizing enzyme C-terminal" evidence="2">
    <location>
        <begin position="90"/>
        <end position="187"/>
    </location>
</feature>
<dbReference type="Pfam" id="PF13378">
    <property type="entry name" value="MR_MLE_C"/>
    <property type="match status" value="1"/>
</dbReference>
<dbReference type="PANTHER" id="PTHR48073">
    <property type="entry name" value="O-SUCCINYLBENZOATE SYNTHASE-RELATED"/>
    <property type="match status" value="1"/>
</dbReference>
<dbReference type="EMBL" id="CAFBMC010000002">
    <property type="protein sequence ID" value="CAB4887615.1"/>
    <property type="molecule type" value="Genomic_DNA"/>
</dbReference>
<dbReference type="InterPro" id="IPR018110">
    <property type="entry name" value="Mandel_Rmase/mucon_lact_enz_CS"/>
</dbReference>
<dbReference type="PANTHER" id="PTHR48073:SF2">
    <property type="entry name" value="O-SUCCINYLBENZOATE SYNTHASE"/>
    <property type="match status" value="1"/>
</dbReference>
<dbReference type="GO" id="GO:0046872">
    <property type="term" value="F:metal ion binding"/>
    <property type="evidence" value="ECO:0007669"/>
    <property type="project" value="UniProtKB-KW"/>
</dbReference>
<dbReference type="Pfam" id="PF18374">
    <property type="entry name" value="Enolase_like_N"/>
    <property type="match status" value="1"/>
</dbReference>
<reference evidence="3" key="1">
    <citation type="submission" date="2020-05" db="EMBL/GenBank/DDBJ databases">
        <authorList>
            <person name="Chiriac C."/>
            <person name="Salcher M."/>
            <person name="Ghai R."/>
            <person name="Kavagutti S V."/>
        </authorList>
    </citation>
    <scope>NUCLEOTIDE SEQUENCE</scope>
</reference>
<evidence type="ECO:0000313" key="4">
    <source>
        <dbReference type="EMBL" id="CAB5041450.1"/>
    </source>
</evidence>
<sequence length="340" mass="36571">MTLPGSLLQSVTPFAIRLHREFRGVTVREGLLICGPSGWGEFAPFDDYGDEHSGRWLASALEAAYGDWPQAKRESVNVNAIIPAVTAEVASVLVRDVVMNDGCTTIKVKVTGDLSADEERISATRDALDAVLGLGVGRIRIDANACWSRQEAVIALRRLAGYGLEYVEQPVESNEDLRAVHSEINVPIAVDESIRKNKNLDAAAMRELVEIADVAIIKPAPVGGVWRAMEIADLVKLPVVVSNGMESSVGLCSALALAAALDIDRACGLGTGKLLATDVIAQSLVPHQGLMKVQRVAPDPEAMSAAQALIDPTRAKFWLDRLERAWQSAAAKPWHEKVEA</sequence>
<dbReference type="SFLD" id="SFLDS00001">
    <property type="entry name" value="Enolase"/>
    <property type="match status" value="1"/>
</dbReference>
<proteinExistence type="predicted"/>
<evidence type="ECO:0000256" key="1">
    <source>
        <dbReference type="ARBA" id="ARBA00022723"/>
    </source>
</evidence>
<dbReference type="GO" id="GO:0009063">
    <property type="term" value="P:amino acid catabolic process"/>
    <property type="evidence" value="ECO:0007669"/>
    <property type="project" value="InterPro"/>
</dbReference>
<dbReference type="EMBL" id="CAFBPZ010000105">
    <property type="protein sequence ID" value="CAB5041450.1"/>
    <property type="molecule type" value="Genomic_DNA"/>
</dbReference>
<dbReference type="InterPro" id="IPR013342">
    <property type="entry name" value="Mandelate_racemase_C"/>
</dbReference>
<protein>
    <submittedName>
        <fullName evidence="3">Unannotated protein</fullName>
    </submittedName>
</protein>
<dbReference type="SFLD" id="SFLDF00009">
    <property type="entry name" value="o-succinylbenzoate_synthase"/>
    <property type="match status" value="1"/>
</dbReference>
<dbReference type="NCBIfam" id="NF002782">
    <property type="entry name" value="PRK02901.1"/>
    <property type="match status" value="1"/>
</dbReference>
<dbReference type="SMART" id="SM00922">
    <property type="entry name" value="MR_MLE"/>
    <property type="match status" value="1"/>
</dbReference>
<gene>
    <name evidence="3" type="ORF">UFOPK3495_00054</name>
    <name evidence="4" type="ORF">UFOPK4237_01318</name>
</gene>
<dbReference type="PROSITE" id="PS00909">
    <property type="entry name" value="MR_MLE_2"/>
    <property type="match status" value="1"/>
</dbReference>
<evidence type="ECO:0000259" key="2">
    <source>
        <dbReference type="SMART" id="SM00922"/>
    </source>
</evidence>
<dbReference type="InterPro" id="IPR036849">
    <property type="entry name" value="Enolase-like_C_sf"/>
</dbReference>
<keyword evidence="1" id="KW-0479">Metal-binding</keyword>
<name>A0A6J7F264_9ZZZZ</name>
<dbReference type="AlphaFoldDB" id="A0A6J7F264"/>
<dbReference type="Gene3D" id="3.20.20.120">
    <property type="entry name" value="Enolase-like C-terminal domain"/>
    <property type="match status" value="1"/>
</dbReference>